<evidence type="ECO:0000313" key="5">
    <source>
        <dbReference type="Proteomes" id="UP000271380"/>
    </source>
</evidence>
<evidence type="ECO:0000256" key="1">
    <source>
        <dbReference type="SAM" id="MobiDB-lite"/>
    </source>
</evidence>
<evidence type="ECO:0000313" key="2">
    <source>
        <dbReference type="EMBL" id="AKE41887.1"/>
    </source>
</evidence>
<keyword evidence="4" id="KW-1185">Reference proteome</keyword>
<dbReference type="KEGG" id="cku:UL82_08655"/>
<feature type="compositionally biased region" description="Basic and acidic residues" evidence="1">
    <location>
        <begin position="96"/>
        <end position="110"/>
    </location>
</feature>
<reference evidence="3 5" key="2">
    <citation type="submission" date="2018-12" db="EMBL/GenBank/DDBJ databases">
        <authorList>
            <consortium name="Pathogen Informatics"/>
        </authorList>
    </citation>
    <scope>NUCLEOTIDE SEQUENCE [LARGE SCALE GENOMIC DNA]</scope>
    <source>
        <strain evidence="3 5">NCTC949</strain>
    </source>
</reference>
<dbReference type="EMBL" id="CP011312">
    <property type="protein sequence ID" value="AKE41887.1"/>
    <property type="molecule type" value="Genomic_DNA"/>
</dbReference>
<organism evidence="2 4">
    <name type="scientific">Corynebacterium kutscheri</name>
    <dbReference type="NCBI Taxonomy" id="35755"/>
    <lineage>
        <taxon>Bacteria</taxon>
        <taxon>Bacillati</taxon>
        <taxon>Actinomycetota</taxon>
        <taxon>Actinomycetes</taxon>
        <taxon>Mycobacteriales</taxon>
        <taxon>Corynebacteriaceae</taxon>
        <taxon>Corynebacterium</taxon>
    </lineage>
</organism>
<gene>
    <name evidence="3" type="ORF">NCTC949_00081</name>
    <name evidence="2" type="ORF">UL82_08655</name>
</gene>
<dbReference type="EMBL" id="LR134377">
    <property type="protein sequence ID" value="VEH04424.1"/>
    <property type="molecule type" value="Genomic_DNA"/>
</dbReference>
<dbReference type="AlphaFoldDB" id="A0A0F6R0S9"/>
<dbReference type="Proteomes" id="UP000033457">
    <property type="component" value="Chromosome"/>
</dbReference>
<dbReference type="Pfam" id="PF11228">
    <property type="entry name" value="DUF3027"/>
    <property type="match status" value="1"/>
</dbReference>
<dbReference type="STRING" id="35755.UL82_08655"/>
<reference evidence="2 4" key="1">
    <citation type="journal article" date="2015" name="Genome Announc.">
        <title>Complete Genome Sequence of Corynebacterium kutscheri DSM 20755, a Corynebacterial Type Strain with Remarkably Low G+C Content of Chromosomal DNA.</title>
        <authorList>
            <person name="Ruckert C."/>
            <person name="Albersmeier A."/>
            <person name="Winkler A."/>
            <person name="Tauch A."/>
        </authorList>
    </citation>
    <scope>NUCLEOTIDE SEQUENCE [LARGE SCALE GENOMIC DNA]</scope>
    <source>
        <strain evidence="2 4">DSM 20755</strain>
    </source>
</reference>
<sequence length="208" mass="22523">MKVARRALVELDEGEVGRHMGASLDNDHVATHRFQAMVAGYDGWEWNAVLACAKGTRYITVNEVALVPGRFALQAPQWVPYADRVLPGDLGPKDQLPPRDDDPRLTESEGKKILSDFGVQDTINRWQAGIFGASSAYAQNATFHCESCAFFLPLAHHDNVGACGNQYAFDAKVVTADYGCGAHSQTPPAEPLSTPGAVPFDDELPVVL</sequence>
<dbReference type="Proteomes" id="UP000271380">
    <property type="component" value="Chromosome"/>
</dbReference>
<proteinExistence type="predicted"/>
<dbReference type="HOGENOM" id="CLU_035969_1_1_11"/>
<name>A0A0F6R0S9_9CORY</name>
<evidence type="ECO:0000313" key="3">
    <source>
        <dbReference type="EMBL" id="VEH04424.1"/>
    </source>
</evidence>
<evidence type="ECO:0000313" key="4">
    <source>
        <dbReference type="Proteomes" id="UP000033457"/>
    </source>
</evidence>
<protein>
    <submittedName>
        <fullName evidence="3">Protein of uncharacterized function (DUF3027)</fullName>
    </submittedName>
</protein>
<feature type="region of interest" description="Disordered" evidence="1">
    <location>
        <begin position="89"/>
        <end position="110"/>
    </location>
</feature>
<accession>A0A0F6R0S9</accession>
<dbReference type="InterPro" id="IPR021391">
    <property type="entry name" value="DUF3027"/>
</dbReference>